<dbReference type="GO" id="GO:0003677">
    <property type="term" value="F:DNA binding"/>
    <property type="evidence" value="ECO:0007669"/>
    <property type="project" value="UniProtKB-KW"/>
</dbReference>
<dbReference type="PROSITE" id="PS51032">
    <property type="entry name" value="AP2_ERF"/>
    <property type="match status" value="1"/>
</dbReference>
<feature type="compositionally biased region" description="Polar residues" evidence="8">
    <location>
        <begin position="50"/>
        <end position="64"/>
    </location>
</feature>
<comment type="similarity">
    <text evidence="7">Belongs to the AP2/ERF transcription factor family. ERF subfamily.</text>
</comment>
<feature type="region of interest" description="Disordered" evidence="8">
    <location>
        <begin position="1"/>
        <end position="91"/>
    </location>
</feature>
<reference evidence="10 11" key="1">
    <citation type="journal article" date="2019" name="Nat. Plants">
        <title>Stout camphor tree genome fills gaps in understanding of flowering plant genome evolution.</title>
        <authorList>
            <person name="Chaw S.M."/>
            <person name="Liu Y.C."/>
            <person name="Wu Y.W."/>
            <person name="Wang H.Y."/>
            <person name="Lin C.I."/>
            <person name="Wu C.S."/>
            <person name="Ke H.M."/>
            <person name="Chang L.Y."/>
            <person name="Hsu C.Y."/>
            <person name="Yang H.T."/>
            <person name="Sudianto E."/>
            <person name="Hsu M.H."/>
            <person name="Wu K.P."/>
            <person name="Wang L.N."/>
            <person name="Leebens-Mack J.H."/>
            <person name="Tsai I.J."/>
        </authorList>
    </citation>
    <scope>NUCLEOTIDE SEQUENCE [LARGE SCALE GENOMIC DNA]</scope>
    <source>
        <strain evidence="11">cv. Chaw 1501</strain>
        <tissue evidence="10">Young leaves</tissue>
    </source>
</reference>
<dbReference type="InterPro" id="IPR051032">
    <property type="entry name" value="AP2/ERF_TF_ERF_subfamily"/>
</dbReference>
<dbReference type="EMBL" id="QPKB01000003">
    <property type="protein sequence ID" value="RWR80637.1"/>
    <property type="molecule type" value="Genomic_DNA"/>
</dbReference>
<dbReference type="GO" id="GO:0003700">
    <property type="term" value="F:DNA-binding transcription factor activity"/>
    <property type="evidence" value="ECO:0007669"/>
    <property type="project" value="InterPro"/>
</dbReference>
<protein>
    <submittedName>
        <fullName evidence="10">Ethylene-responsive transcription factor ERF038-like protein</fullName>
    </submittedName>
</protein>
<feature type="compositionally biased region" description="Polar residues" evidence="8">
    <location>
        <begin position="187"/>
        <end position="197"/>
    </location>
</feature>
<dbReference type="AlphaFoldDB" id="A0A443NQ38"/>
<keyword evidence="4" id="KW-0010">Activator</keyword>
<dbReference type="OrthoDB" id="1932364at2759"/>
<keyword evidence="2" id="KW-0805">Transcription regulation</keyword>
<evidence type="ECO:0000313" key="11">
    <source>
        <dbReference type="Proteomes" id="UP000283530"/>
    </source>
</evidence>
<feature type="domain" description="AP2/ERF" evidence="9">
    <location>
        <begin position="83"/>
        <end position="140"/>
    </location>
</feature>
<dbReference type="Gene3D" id="3.30.730.10">
    <property type="entry name" value="AP2/ERF domain"/>
    <property type="match status" value="1"/>
</dbReference>
<evidence type="ECO:0000256" key="3">
    <source>
        <dbReference type="ARBA" id="ARBA00023125"/>
    </source>
</evidence>
<sequence>MEEANTIEDEANYSSSSPSTTTTSSSKPLGLHAVSGSGPNSKISKEPPERSSTNNNKVIETNGSESKKQQERNSNSNGGKHPMYRGVRRRNWGKWVSEIREPRKKSRIWLGTFPTPEMAARAHDVAALTIKGRAAYLNFPELAQQLPRPATTSPKDIRAAAAKAAATAFDEPSREGGPGQSHCAIDTSLSTDSSASPLTEDDYDSLFDLPDLIDDVAYFNSPTHHFFSPSPLLPAASDFGFRHEDPFLWEP</sequence>
<evidence type="ECO:0000259" key="9">
    <source>
        <dbReference type="PROSITE" id="PS51032"/>
    </source>
</evidence>
<dbReference type="SMART" id="SM00380">
    <property type="entry name" value="AP2"/>
    <property type="match status" value="1"/>
</dbReference>
<dbReference type="CDD" id="cd00018">
    <property type="entry name" value="AP2"/>
    <property type="match status" value="1"/>
</dbReference>
<dbReference type="PANTHER" id="PTHR31985">
    <property type="entry name" value="ETHYLENE-RESPONSIVE TRANSCRIPTION FACTOR ERF042-RELATED"/>
    <property type="match status" value="1"/>
</dbReference>
<evidence type="ECO:0000313" key="10">
    <source>
        <dbReference type="EMBL" id="RWR80637.1"/>
    </source>
</evidence>
<accession>A0A443NQ38</accession>
<dbReference type="SUPFAM" id="SSF54171">
    <property type="entry name" value="DNA-binding domain"/>
    <property type="match status" value="1"/>
</dbReference>
<dbReference type="InterPro" id="IPR001471">
    <property type="entry name" value="AP2/ERF_dom"/>
</dbReference>
<dbReference type="FunFam" id="3.30.730.10:FF:000001">
    <property type="entry name" value="Ethylene-responsive transcription factor 2"/>
    <property type="match status" value="1"/>
</dbReference>
<dbReference type="PANTHER" id="PTHR31985:SF130">
    <property type="entry name" value="ETHYLENE-RESPONSIVE TRANSCRIPTION FACTOR ERF034"/>
    <property type="match status" value="1"/>
</dbReference>
<keyword evidence="6" id="KW-0539">Nucleus</keyword>
<dbReference type="InterPro" id="IPR036955">
    <property type="entry name" value="AP2/ERF_dom_sf"/>
</dbReference>
<dbReference type="PRINTS" id="PR00367">
    <property type="entry name" value="ETHRSPELEMNT"/>
</dbReference>
<evidence type="ECO:0000256" key="2">
    <source>
        <dbReference type="ARBA" id="ARBA00023015"/>
    </source>
</evidence>
<evidence type="ECO:0000256" key="8">
    <source>
        <dbReference type="SAM" id="MobiDB-lite"/>
    </source>
</evidence>
<dbReference type="Proteomes" id="UP000283530">
    <property type="component" value="Unassembled WGS sequence"/>
</dbReference>
<gene>
    <name evidence="10" type="ORF">CKAN_00928600</name>
</gene>
<comment type="caution">
    <text evidence="10">The sequence shown here is derived from an EMBL/GenBank/DDBJ whole genome shotgun (WGS) entry which is preliminary data.</text>
</comment>
<keyword evidence="11" id="KW-1185">Reference proteome</keyword>
<evidence type="ECO:0000256" key="7">
    <source>
        <dbReference type="ARBA" id="ARBA00024343"/>
    </source>
</evidence>
<proteinExistence type="inferred from homology"/>
<name>A0A443NQ38_9MAGN</name>
<evidence type="ECO:0000256" key="6">
    <source>
        <dbReference type="ARBA" id="ARBA00023242"/>
    </source>
</evidence>
<keyword evidence="3" id="KW-0238">DNA-binding</keyword>
<evidence type="ECO:0000256" key="5">
    <source>
        <dbReference type="ARBA" id="ARBA00023163"/>
    </source>
</evidence>
<feature type="compositionally biased region" description="Low complexity" evidence="8">
    <location>
        <begin position="14"/>
        <end position="26"/>
    </location>
</feature>
<feature type="compositionally biased region" description="Basic residues" evidence="8">
    <location>
        <begin position="82"/>
        <end position="91"/>
    </location>
</feature>
<keyword evidence="5" id="KW-0804">Transcription</keyword>
<dbReference type="GO" id="GO:0005634">
    <property type="term" value="C:nucleus"/>
    <property type="evidence" value="ECO:0007669"/>
    <property type="project" value="UniProtKB-SubCell"/>
</dbReference>
<comment type="subcellular location">
    <subcellularLocation>
        <location evidence="1">Nucleus</location>
    </subcellularLocation>
</comment>
<evidence type="ECO:0000256" key="4">
    <source>
        <dbReference type="ARBA" id="ARBA00023159"/>
    </source>
</evidence>
<dbReference type="InterPro" id="IPR016177">
    <property type="entry name" value="DNA-bd_dom_sf"/>
</dbReference>
<organism evidence="10 11">
    <name type="scientific">Cinnamomum micranthum f. kanehirae</name>
    <dbReference type="NCBI Taxonomy" id="337451"/>
    <lineage>
        <taxon>Eukaryota</taxon>
        <taxon>Viridiplantae</taxon>
        <taxon>Streptophyta</taxon>
        <taxon>Embryophyta</taxon>
        <taxon>Tracheophyta</taxon>
        <taxon>Spermatophyta</taxon>
        <taxon>Magnoliopsida</taxon>
        <taxon>Magnoliidae</taxon>
        <taxon>Laurales</taxon>
        <taxon>Lauraceae</taxon>
        <taxon>Cinnamomum</taxon>
    </lineage>
</organism>
<evidence type="ECO:0000256" key="1">
    <source>
        <dbReference type="ARBA" id="ARBA00004123"/>
    </source>
</evidence>
<feature type="region of interest" description="Disordered" evidence="8">
    <location>
        <begin position="163"/>
        <end position="197"/>
    </location>
</feature>
<dbReference type="Pfam" id="PF00847">
    <property type="entry name" value="AP2"/>
    <property type="match status" value="1"/>
</dbReference>
<feature type="compositionally biased region" description="Acidic residues" evidence="8">
    <location>
        <begin position="1"/>
        <end position="11"/>
    </location>
</feature>